<gene>
    <name evidence="1" type="ORF">ANN_14886</name>
</gene>
<name>A0ABQ8SZ55_PERAM</name>
<organism evidence="1 2">
    <name type="scientific">Periplaneta americana</name>
    <name type="common">American cockroach</name>
    <name type="synonym">Blatta americana</name>
    <dbReference type="NCBI Taxonomy" id="6978"/>
    <lineage>
        <taxon>Eukaryota</taxon>
        <taxon>Metazoa</taxon>
        <taxon>Ecdysozoa</taxon>
        <taxon>Arthropoda</taxon>
        <taxon>Hexapoda</taxon>
        <taxon>Insecta</taxon>
        <taxon>Pterygota</taxon>
        <taxon>Neoptera</taxon>
        <taxon>Polyneoptera</taxon>
        <taxon>Dictyoptera</taxon>
        <taxon>Blattodea</taxon>
        <taxon>Blattoidea</taxon>
        <taxon>Blattidae</taxon>
        <taxon>Blattinae</taxon>
        <taxon>Periplaneta</taxon>
    </lineage>
</organism>
<evidence type="ECO:0000313" key="1">
    <source>
        <dbReference type="EMBL" id="KAJ4438932.1"/>
    </source>
</evidence>
<reference evidence="1 2" key="1">
    <citation type="journal article" date="2022" name="Allergy">
        <title>Genome assembly and annotation of Periplaneta americana reveal a comprehensive cockroach allergen profile.</title>
        <authorList>
            <person name="Wang L."/>
            <person name="Xiong Q."/>
            <person name="Saelim N."/>
            <person name="Wang L."/>
            <person name="Nong W."/>
            <person name="Wan A.T."/>
            <person name="Shi M."/>
            <person name="Liu X."/>
            <person name="Cao Q."/>
            <person name="Hui J.H.L."/>
            <person name="Sookrung N."/>
            <person name="Leung T.F."/>
            <person name="Tungtrongchitr A."/>
            <person name="Tsui S.K.W."/>
        </authorList>
    </citation>
    <scope>NUCLEOTIDE SEQUENCE [LARGE SCALE GENOMIC DNA]</scope>
    <source>
        <strain evidence="1">PWHHKU_190912</strain>
    </source>
</reference>
<evidence type="ECO:0000313" key="2">
    <source>
        <dbReference type="Proteomes" id="UP001148838"/>
    </source>
</evidence>
<dbReference type="EMBL" id="JAJSOF020000019">
    <property type="protein sequence ID" value="KAJ4438932.1"/>
    <property type="molecule type" value="Genomic_DNA"/>
</dbReference>
<protein>
    <submittedName>
        <fullName evidence="1">Uncharacterized protein</fullName>
    </submittedName>
</protein>
<keyword evidence="2" id="KW-1185">Reference proteome</keyword>
<accession>A0ABQ8SZ55</accession>
<sequence>MAGLYEGGNEPPGSLKASCEEILNTPGIWNRVRRAMRHRCEACIQGTSAVEATACEKKNVPHDAETDQEEEKELLAPLAEKKLPTEGCIGRNGEREKSWE</sequence>
<proteinExistence type="predicted"/>
<comment type="caution">
    <text evidence="1">The sequence shown here is derived from an EMBL/GenBank/DDBJ whole genome shotgun (WGS) entry which is preliminary data.</text>
</comment>
<dbReference type="Proteomes" id="UP001148838">
    <property type="component" value="Unassembled WGS sequence"/>
</dbReference>